<feature type="signal peptide" evidence="2">
    <location>
        <begin position="1"/>
        <end position="21"/>
    </location>
</feature>
<comment type="caution">
    <text evidence="4">The sequence shown here is derived from an EMBL/GenBank/DDBJ whole genome shotgun (WGS) entry which is preliminary data.</text>
</comment>
<protein>
    <recommendedName>
        <fullName evidence="3">CUB domain-containing protein</fullName>
    </recommendedName>
</protein>
<dbReference type="PANTHER" id="PTHR33236:SF5">
    <property type="entry name" value="CUB DOMAIN-CONTAINING PROTEIN"/>
    <property type="match status" value="1"/>
</dbReference>
<evidence type="ECO:0000256" key="1">
    <source>
        <dbReference type="SAM" id="MobiDB-lite"/>
    </source>
</evidence>
<dbReference type="AlphaFoldDB" id="A0A6A4VM63"/>
<feature type="domain" description="CUB" evidence="3">
    <location>
        <begin position="227"/>
        <end position="372"/>
    </location>
</feature>
<reference evidence="4 5" key="1">
    <citation type="submission" date="2019-07" db="EMBL/GenBank/DDBJ databases">
        <title>Draft genome assembly of a fouling barnacle, Amphibalanus amphitrite (Darwin, 1854): The first reference genome for Thecostraca.</title>
        <authorList>
            <person name="Kim W."/>
        </authorList>
    </citation>
    <scope>NUCLEOTIDE SEQUENCE [LARGE SCALE GENOMIC DNA]</scope>
    <source>
        <strain evidence="4">SNU_AA5</strain>
        <tissue evidence="4">Soma without cirri and trophi</tissue>
    </source>
</reference>
<feature type="compositionally biased region" description="Basic residues" evidence="1">
    <location>
        <begin position="450"/>
        <end position="459"/>
    </location>
</feature>
<organism evidence="4 5">
    <name type="scientific">Amphibalanus amphitrite</name>
    <name type="common">Striped barnacle</name>
    <name type="synonym">Balanus amphitrite</name>
    <dbReference type="NCBI Taxonomy" id="1232801"/>
    <lineage>
        <taxon>Eukaryota</taxon>
        <taxon>Metazoa</taxon>
        <taxon>Ecdysozoa</taxon>
        <taxon>Arthropoda</taxon>
        <taxon>Crustacea</taxon>
        <taxon>Multicrustacea</taxon>
        <taxon>Cirripedia</taxon>
        <taxon>Thoracica</taxon>
        <taxon>Thoracicalcarea</taxon>
        <taxon>Balanomorpha</taxon>
        <taxon>Balanoidea</taxon>
        <taxon>Balanidae</taxon>
        <taxon>Amphibalaninae</taxon>
        <taxon>Amphibalanus</taxon>
    </lineage>
</organism>
<dbReference type="InterPro" id="IPR058698">
    <property type="entry name" value="CUB_metazoa"/>
</dbReference>
<keyword evidence="2" id="KW-0732">Signal</keyword>
<accession>A0A6A4VM63</accession>
<dbReference type="PANTHER" id="PTHR33236">
    <property type="entry name" value="INTRAFLAGELLAR TRANSPORT PROTEIN 122 FAMILY PROTEIN-RELATED"/>
    <property type="match status" value="1"/>
</dbReference>
<dbReference type="Pfam" id="PF26080">
    <property type="entry name" value="CUB_animal"/>
    <property type="match status" value="1"/>
</dbReference>
<dbReference type="Proteomes" id="UP000440578">
    <property type="component" value="Unassembled WGS sequence"/>
</dbReference>
<evidence type="ECO:0000313" key="5">
    <source>
        <dbReference type="Proteomes" id="UP000440578"/>
    </source>
</evidence>
<proteinExistence type="predicted"/>
<feature type="region of interest" description="Disordered" evidence="1">
    <location>
        <begin position="426"/>
        <end position="459"/>
    </location>
</feature>
<feature type="compositionally biased region" description="Basic and acidic residues" evidence="1">
    <location>
        <begin position="437"/>
        <end position="446"/>
    </location>
</feature>
<gene>
    <name evidence="4" type="ORF">FJT64_007638</name>
</gene>
<dbReference type="OrthoDB" id="6382149at2759"/>
<sequence>MSVRPLLTFGLLVFSTVLVAASPSPPQSSESSTVPESTSARDARLFGVFQLVRFPNEPCSTTELGTNGTCYLADECTRNGGRAMGTCARGYGVCCVFSAGCGEVISRNSTIFRGPGNQTAPFNCRLTVGKVNENICQLRLAFEQLSLAGPDVDGVCRQDQFSVTGASSAQPPVLCGVNSGSHMYVDVAPGSGSQVTLQVTTSGTQTANRDWRVRVDQIECSSPSLAPAGCLQYYTNVTGMVQSFGFDTNTNGPHLANQRYAICVRTNAGFCGIQYDACPAINNFTVSESLGAVKGAACNTDYITIVGVTPDGTTGTPVDRHCGTQWSGDAAGTSSSGVTFSEPFIVYVNFDATETTVEQEGSNRGFCLSYTQVPCGVSSPLVAIAPLVTRPEPVIQRPHNPYRPEGIVASSGILSVSNPAEQDAYDYYNQRRPGNRGRAEDPEKPAARGWQKRKNFYYG</sequence>
<feature type="chain" id="PRO_5025414792" description="CUB domain-containing protein" evidence="2">
    <location>
        <begin position="22"/>
        <end position="459"/>
    </location>
</feature>
<evidence type="ECO:0000256" key="2">
    <source>
        <dbReference type="SAM" id="SignalP"/>
    </source>
</evidence>
<keyword evidence="5" id="KW-1185">Reference proteome</keyword>
<evidence type="ECO:0000313" key="4">
    <source>
        <dbReference type="EMBL" id="KAF0294713.1"/>
    </source>
</evidence>
<name>A0A6A4VM63_AMPAM</name>
<evidence type="ECO:0000259" key="3">
    <source>
        <dbReference type="Pfam" id="PF26080"/>
    </source>
</evidence>
<dbReference type="EMBL" id="VIIS01001667">
    <property type="protein sequence ID" value="KAF0294713.1"/>
    <property type="molecule type" value="Genomic_DNA"/>
</dbReference>